<gene>
    <name evidence="10" type="ORF">BV898_00195</name>
</gene>
<dbReference type="InterPro" id="IPR006026">
    <property type="entry name" value="Peptidase_Metallo"/>
</dbReference>
<dbReference type="SMART" id="SM00235">
    <property type="entry name" value="ZnMc"/>
    <property type="match status" value="1"/>
</dbReference>
<dbReference type="Pfam" id="PF01400">
    <property type="entry name" value="Astacin"/>
    <property type="match status" value="1"/>
</dbReference>
<dbReference type="SUPFAM" id="SSF55486">
    <property type="entry name" value="Metalloproteases ('zincins'), catalytic domain"/>
    <property type="match status" value="1"/>
</dbReference>
<evidence type="ECO:0000256" key="1">
    <source>
        <dbReference type="ARBA" id="ARBA00022670"/>
    </source>
</evidence>
<keyword evidence="11" id="KW-1185">Reference proteome</keyword>
<comment type="caution">
    <text evidence="10">The sequence shown here is derived from an EMBL/GenBank/DDBJ whole genome shotgun (WGS) entry which is preliminary data.</text>
</comment>
<organism evidence="10 11">
    <name type="scientific">Hypsibius exemplaris</name>
    <name type="common">Freshwater tardigrade</name>
    <dbReference type="NCBI Taxonomy" id="2072580"/>
    <lineage>
        <taxon>Eukaryota</taxon>
        <taxon>Metazoa</taxon>
        <taxon>Ecdysozoa</taxon>
        <taxon>Tardigrada</taxon>
        <taxon>Eutardigrada</taxon>
        <taxon>Parachela</taxon>
        <taxon>Hypsibioidea</taxon>
        <taxon>Hypsibiidae</taxon>
        <taxon>Hypsibius</taxon>
    </lineage>
</organism>
<accession>A0A1W0XF26</accession>
<dbReference type="PANTHER" id="PTHR10127">
    <property type="entry name" value="DISCOIDIN, CUB, EGF, LAMININ , AND ZINC METALLOPROTEASE DOMAIN CONTAINING"/>
    <property type="match status" value="1"/>
</dbReference>
<evidence type="ECO:0000313" key="11">
    <source>
        <dbReference type="Proteomes" id="UP000192578"/>
    </source>
</evidence>
<dbReference type="GO" id="GO:0006508">
    <property type="term" value="P:proteolysis"/>
    <property type="evidence" value="ECO:0007669"/>
    <property type="project" value="UniProtKB-KW"/>
</dbReference>
<keyword evidence="3 7" id="KW-0378">Hydrolase</keyword>
<dbReference type="PANTHER" id="PTHR10127:SF780">
    <property type="entry name" value="METALLOENDOPEPTIDASE"/>
    <property type="match status" value="1"/>
</dbReference>
<evidence type="ECO:0000256" key="5">
    <source>
        <dbReference type="ARBA" id="ARBA00023049"/>
    </source>
</evidence>
<evidence type="ECO:0000256" key="2">
    <source>
        <dbReference type="ARBA" id="ARBA00022723"/>
    </source>
</evidence>
<sequence>MAKLACFVACALLVVVSAERISNSRDSSSSRDRDSGSGFGGSGGRDFGFDSDTRNTGSSGSRASSVQSGRGSSTGSRWGDDADADNDFSTPKITAWKGGVIPYEIASDISANNARALKNMFADISEKTCVRFVTKRSSDSNYVSIKSGNKCSAPLGMSTGSTGSGRQTSSFTSGSVSNVILGTSCFTTKRVGRRIMNLLGIPHETSRPDRDQFVEINERNLRTGYANNIKQVATSAYLPGVLDVPYDLQSITQYSDDDLAKDANTWAIRAKASRRGSGSSSTTQLGGDSFSNADFQKINKAYNCPSSGRSSSSRN</sequence>
<evidence type="ECO:0000256" key="7">
    <source>
        <dbReference type="RuleBase" id="RU361183"/>
    </source>
</evidence>
<evidence type="ECO:0000259" key="9">
    <source>
        <dbReference type="PROSITE" id="PS51864"/>
    </source>
</evidence>
<keyword evidence="1 7" id="KW-0645">Protease</keyword>
<dbReference type="GO" id="GO:0004222">
    <property type="term" value="F:metalloendopeptidase activity"/>
    <property type="evidence" value="ECO:0007669"/>
    <property type="project" value="UniProtKB-UniRule"/>
</dbReference>
<keyword evidence="7" id="KW-0732">Signal</keyword>
<evidence type="ECO:0000256" key="3">
    <source>
        <dbReference type="ARBA" id="ARBA00022801"/>
    </source>
</evidence>
<dbReference type="PRINTS" id="PR00480">
    <property type="entry name" value="ASTACIN"/>
</dbReference>
<dbReference type="AlphaFoldDB" id="A0A1W0XF26"/>
<protein>
    <recommendedName>
        <fullName evidence="7">Metalloendopeptidase</fullName>
        <ecNumber evidence="7">3.4.24.-</ecNumber>
    </recommendedName>
</protein>
<keyword evidence="5 7" id="KW-0482">Metalloprotease</keyword>
<evidence type="ECO:0000256" key="8">
    <source>
        <dbReference type="SAM" id="MobiDB-lite"/>
    </source>
</evidence>
<proteinExistence type="predicted"/>
<feature type="domain" description="Peptidase M12A" evidence="9">
    <location>
        <begin position="83"/>
        <end position="305"/>
    </location>
</feature>
<dbReference type="InterPro" id="IPR024079">
    <property type="entry name" value="MetalloPept_cat_dom_sf"/>
</dbReference>
<feature type="compositionally biased region" description="Gly residues" evidence="8">
    <location>
        <begin position="37"/>
        <end position="46"/>
    </location>
</feature>
<dbReference type="EMBL" id="MTYJ01000001">
    <property type="protein sequence ID" value="OQV26067.1"/>
    <property type="molecule type" value="Genomic_DNA"/>
</dbReference>
<dbReference type="PROSITE" id="PS51864">
    <property type="entry name" value="ASTACIN"/>
    <property type="match status" value="1"/>
</dbReference>
<comment type="cofactor">
    <cofactor evidence="7">
        <name>Zn(2+)</name>
        <dbReference type="ChEBI" id="CHEBI:29105"/>
    </cofactor>
    <text evidence="7">Binds 1 zinc ion per subunit.</text>
</comment>
<dbReference type="Proteomes" id="UP000192578">
    <property type="component" value="Unassembled WGS sequence"/>
</dbReference>
<comment type="caution">
    <text evidence="6">Lacks conserved residue(s) required for the propagation of feature annotation.</text>
</comment>
<keyword evidence="2 7" id="KW-0479">Metal-binding</keyword>
<feature type="region of interest" description="Disordered" evidence="8">
    <location>
        <begin position="270"/>
        <end position="290"/>
    </location>
</feature>
<evidence type="ECO:0000313" key="10">
    <source>
        <dbReference type="EMBL" id="OQV26067.1"/>
    </source>
</evidence>
<reference evidence="11" key="1">
    <citation type="submission" date="2017-01" db="EMBL/GenBank/DDBJ databases">
        <title>Comparative genomics of anhydrobiosis in the tardigrade Hypsibius dujardini.</title>
        <authorList>
            <person name="Yoshida Y."/>
            <person name="Koutsovoulos G."/>
            <person name="Laetsch D."/>
            <person name="Stevens L."/>
            <person name="Kumar S."/>
            <person name="Horikawa D."/>
            <person name="Ishino K."/>
            <person name="Komine S."/>
            <person name="Tomita M."/>
            <person name="Blaxter M."/>
            <person name="Arakawa K."/>
        </authorList>
    </citation>
    <scope>NUCLEOTIDE SEQUENCE [LARGE SCALE GENOMIC DNA]</scope>
    <source>
        <strain evidence="11">Z151</strain>
    </source>
</reference>
<dbReference type="EC" id="3.4.24.-" evidence="7"/>
<dbReference type="Gene3D" id="3.40.390.10">
    <property type="entry name" value="Collagenase (Catalytic Domain)"/>
    <property type="match status" value="1"/>
</dbReference>
<evidence type="ECO:0000256" key="6">
    <source>
        <dbReference type="PROSITE-ProRule" id="PRU01211"/>
    </source>
</evidence>
<dbReference type="InterPro" id="IPR001506">
    <property type="entry name" value="Peptidase_M12A"/>
</dbReference>
<feature type="region of interest" description="Disordered" evidence="8">
    <location>
        <begin position="23"/>
        <end position="86"/>
    </location>
</feature>
<dbReference type="GO" id="GO:0008270">
    <property type="term" value="F:zinc ion binding"/>
    <property type="evidence" value="ECO:0007669"/>
    <property type="project" value="InterPro"/>
</dbReference>
<dbReference type="OrthoDB" id="291007at2759"/>
<feature type="chain" id="PRO_5011811671" description="Metalloendopeptidase" evidence="7">
    <location>
        <begin position="19"/>
        <end position="315"/>
    </location>
</feature>
<keyword evidence="4 7" id="KW-0862">Zinc</keyword>
<name>A0A1W0XF26_HYPEX</name>
<feature type="signal peptide" evidence="7">
    <location>
        <begin position="1"/>
        <end position="18"/>
    </location>
</feature>
<evidence type="ECO:0000256" key="4">
    <source>
        <dbReference type="ARBA" id="ARBA00022833"/>
    </source>
</evidence>
<feature type="compositionally biased region" description="Low complexity" evidence="8">
    <location>
        <begin position="57"/>
        <end position="77"/>
    </location>
</feature>